<feature type="coiled-coil region" evidence="3">
    <location>
        <begin position="320"/>
        <end position="369"/>
    </location>
</feature>
<dbReference type="EMBL" id="FQZP01000007">
    <property type="protein sequence ID" value="SHI70375.1"/>
    <property type="molecule type" value="Genomic_DNA"/>
</dbReference>
<dbReference type="PANTHER" id="PTHR38432:SF1">
    <property type="entry name" value="TELA-LIKE PROTEIN SAOUHSC_01408"/>
    <property type="match status" value="1"/>
</dbReference>
<dbReference type="OrthoDB" id="9768858at2"/>
<dbReference type="Pfam" id="PF05816">
    <property type="entry name" value="TelA"/>
    <property type="match status" value="1"/>
</dbReference>
<dbReference type="Proteomes" id="UP000324781">
    <property type="component" value="Unassembled WGS sequence"/>
</dbReference>
<organism evidence="4 5">
    <name type="scientific">Thermoclostridium caenicola</name>
    <dbReference type="NCBI Taxonomy" id="659425"/>
    <lineage>
        <taxon>Bacteria</taxon>
        <taxon>Bacillati</taxon>
        <taxon>Bacillota</taxon>
        <taxon>Clostridia</taxon>
        <taxon>Eubacteriales</taxon>
        <taxon>Oscillospiraceae</taxon>
        <taxon>Thermoclostridium</taxon>
    </lineage>
</organism>
<accession>A0A1M6DB37</accession>
<keyword evidence="3" id="KW-0175">Coiled coil</keyword>
<keyword evidence="5" id="KW-1185">Reference proteome</keyword>
<name>A0A1M6DB37_9FIRM</name>
<gene>
    <name evidence="4" type="ORF">SAMN05444373_100721</name>
</gene>
<evidence type="ECO:0000313" key="5">
    <source>
        <dbReference type="Proteomes" id="UP000324781"/>
    </source>
</evidence>
<dbReference type="PIRSF" id="PIRSF026508">
    <property type="entry name" value="TelA"/>
    <property type="match status" value="1"/>
</dbReference>
<protein>
    <submittedName>
        <fullName evidence="4">Uncharacterized conserved protein YaaN involved in tellurite resistance</fullName>
    </submittedName>
</protein>
<sequence length="370" mass="42548">MDAQVQTSPEQSVVAVDNYDVNRWNEMTPEEQQKVIELSKQINVGDSQAVIQYGAIAQSEISKFSDAILDQIRAKDSGEVGAVLTDLMNKVREVDVDSLDPNKQGFFDKLFGNIKRETGKFISRYEKLSVQIEKIIDQLERAKLQLIRDITTLDTMYAKNLEYLKQLDMYIMAGSLKLKELNEKVLPELREKASKTGDAVDAQKVKDMTELISRFEKKIHDLKLTRMIAIQTAPQIRLIQNNDQTLVEKIQSSIMNTIPLWKNQIVIAITMLRQQNALQLQKDVTKTTNDLLAKNSEMLKTSSIEIARENERGIVEIETLKKVNEDLMTTLEEVLRIQQEGRAKRQQAEIELRNMEEELKKKLLDLRDRV</sequence>
<dbReference type="InterPro" id="IPR008863">
    <property type="entry name" value="Toxic_anion-R_TelA"/>
</dbReference>
<dbReference type="AlphaFoldDB" id="A0A1M6DB37"/>
<evidence type="ECO:0000313" key="4">
    <source>
        <dbReference type="EMBL" id="SHI70375.1"/>
    </source>
</evidence>
<evidence type="ECO:0000256" key="2">
    <source>
        <dbReference type="PIRNR" id="PIRNR026508"/>
    </source>
</evidence>
<evidence type="ECO:0000256" key="1">
    <source>
        <dbReference type="ARBA" id="ARBA00005541"/>
    </source>
</evidence>
<reference evidence="4 5" key="1">
    <citation type="submission" date="2016-11" db="EMBL/GenBank/DDBJ databases">
        <authorList>
            <person name="Varghese N."/>
            <person name="Submissions S."/>
        </authorList>
    </citation>
    <scope>NUCLEOTIDE SEQUENCE [LARGE SCALE GENOMIC DNA]</scope>
    <source>
        <strain evidence="4 5">DSM 19027</strain>
    </source>
</reference>
<dbReference type="PANTHER" id="PTHR38432">
    <property type="entry name" value="TELA-LIKE PROTEIN SAOUHSC_01408"/>
    <property type="match status" value="1"/>
</dbReference>
<evidence type="ECO:0000256" key="3">
    <source>
        <dbReference type="SAM" id="Coils"/>
    </source>
</evidence>
<proteinExistence type="inferred from homology"/>
<dbReference type="RefSeq" id="WP_149677980.1">
    <property type="nucleotide sequence ID" value="NZ_DAONMB010000013.1"/>
</dbReference>
<comment type="similarity">
    <text evidence="1 2">Belongs to the TelA family.</text>
</comment>